<dbReference type="Pfam" id="PF01075">
    <property type="entry name" value="Glyco_transf_9"/>
    <property type="match status" value="1"/>
</dbReference>
<evidence type="ECO:0000256" key="2">
    <source>
        <dbReference type="ARBA" id="ARBA00022679"/>
    </source>
</evidence>
<evidence type="ECO:0000256" key="1">
    <source>
        <dbReference type="ARBA" id="ARBA00022676"/>
    </source>
</evidence>
<dbReference type="GO" id="GO:0009244">
    <property type="term" value="P:lipopolysaccharide core region biosynthetic process"/>
    <property type="evidence" value="ECO:0007669"/>
    <property type="project" value="TreeGrafter"/>
</dbReference>
<organism evidence="3 4">
    <name type="scientific">Nocardia pseudobrasiliensis</name>
    <dbReference type="NCBI Taxonomy" id="45979"/>
    <lineage>
        <taxon>Bacteria</taxon>
        <taxon>Bacillati</taxon>
        <taxon>Actinomycetota</taxon>
        <taxon>Actinomycetes</taxon>
        <taxon>Mycobacteriales</taxon>
        <taxon>Nocardiaceae</taxon>
        <taxon>Nocardia</taxon>
    </lineage>
</organism>
<reference evidence="3 4" key="1">
    <citation type="submission" date="2018-07" db="EMBL/GenBank/DDBJ databases">
        <title>Genomic Encyclopedia of Type Strains, Phase IV (KMG-IV): sequencing the most valuable type-strain genomes for metagenomic binning, comparative biology and taxonomic classification.</title>
        <authorList>
            <person name="Goeker M."/>
        </authorList>
    </citation>
    <scope>NUCLEOTIDE SEQUENCE [LARGE SCALE GENOMIC DNA]</scope>
    <source>
        <strain evidence="3 4">DSM 44290</strain>
    </source>
</reference>
<keyword evidence="1" id="KW-0328">Glycosyltransferase</keyword>
<dbReference type="EMBL" id="QQBC01000002">
    <property type="protein sequence ID" value="RDI67782.1"/>
    <property type="molecule type" value="Genomic_DNA"/>
</dbReference>
<evidence type="ECO:0000313" key="3">
    <source>
        <dbReference type="EMBL" id="RDI67782.1"/>
    </source>
</evidence>
<dbReference type="CDD" id="cd03789">
    <property type="entry name" value="GT9_LPS_heptosyltransferase"/>
    <property type="match status" value="1"/>
</dbReference>
<dbReference type="PANTHER" id="PTHR30160">
    <property type="entry name" value="TETRAACYLDISACCHARIDE 4'-KINASE-RELATED"/>
    <property type="match status" value="1"/>
</dbReference>
<dbReference type="GO" id="GO:0005829">
    <property type="term" value="C:cytosol"/>
    <property type="evidence" value="ECO:0007669"/>
    <property type="project" value="TreeGrafter"/>
</dbReference>
<dbReference type="Proteomes" id="UP000254869">
    <property type="component" value="Unassembled WGS sequence"/>
</dbReference>
<dbReference type="InterPro" id="IPR051199">
    <property type="entry name" value="LPS_LOS_Heptosyltrfase"/>
</dbReference>
<sequence length="365" mass="38615">MGSIGSVGEVWPEVRRIVVVRGGGLAELLLVMPAIEALAVAYPSARIVLLGSRVHVELLEGRPGPIDEVIALPPGSTEVSGSADAEVEAEFFRRICCAPVDLGVQLHDDGRWSNGFLHQLHPHWSVGSHVLDAAPLTRTLPFRPRQHETLRALEIVGLAGARPTGLHPRVAIVDADRAAAAELLADMPTPLIALGPGAGDGWRRWPVDRFAEVAAHCLRRGFGVVALGAERDRELLARLRTRVDELDAGAELKVLAGAGLPAVCGVLARSGVLIGNAGGLRELAAAVGTPTIGVFWIGTALVAGPLGRGRDRVLLSWNTNCPVCGQDWTDERGAPCAHEVSLVDGVRVEQVLAAVDALLSDRYEL</sequence>
<gene>
    <name evidence="3" type="ORF">DFR76_102182</name>
</gene>
<dbReference type="PANTHER" id="PTHR30160:SF1">
    <property type="entry name" value="LIPOPOLYSACCHARIDE 1,2-N-ACETYLGLUCOSAMINETRANSFERASE-RELATED"/>
    <property type="match status" value="1"/>
</dbReference>
<dbReference type="Gene3D" id="3.40.50.2000">
    <property type="entry name" value="Glycogen Phosphorylase B"/>
    <property type="match status" value="2"/>
</dbReference>
<dbReference type="InterPro" id="IPR002201">
    <property type="entry name" value="Glyco_trans_9"/>
</dbReference>
<accession>A0A370IAN6</accession>
<name>A0A370IAN6_9NOCA</name>
<keyword evidence="4" id="KW-1185">Reference proteome</keyword>
<dbReference type="RefSeq" id="WP_068007510.1">
    <property type="nucleotide sequence ID" value="NZ_QQBC01000002.1"/>
</dbReference>
<dbReference type="AlphaFoldDB" id="A0A370IAN6"/>
<proteinExistence type="predicted"/>
<evidence type="ECO:0000313" key="4">
    <source>
        <dbReference type="Proteomes" id="UP000254869"/>
    </source>
</evidence>
<dbReference type="SUPFAM" id="SSF53756">
    <property type="entry name" value="UDP-Glycosyltransferase/glycogen phosphorylase"/>
    <property type="match status" value="1"/>
</dbReference>
<keyword evidence="2 3" id="KW-0808">Transferase</keyword>
<protein>
    <submittedName>
        <fullName evidence="3">ADP-heptose:LPS heptosyltransferase</fullName>
    </submittedName>
</protein>
<dbReference type="STRING" id="1210086.GCA_001613105_07259"/>
<dbReference type="GO" id="GO:0008713">
    <property type="term" value="F:ADP-heptose-lipopolysaccharide heptosyltransferase activity"/>
    <property type="evidence" value="ECO:0007669"/>
    <property type="project" value="TreeGrafter"/>
</dbReference>
<comment type="caution">
    <text evidence="3">The sequence shown here is derived from an EMBL/GenBank/DDBJ whole genome shotgun (WGS) entry which is preliminary data.</text>
</comment>